<dbReference type="SUPFAM" id="SSF51735">
    <property type="entry name" value="NAD(P)-binding Rossmann-fold domains"/>
    <property type="match status" value="1"/>
</dbReference>
<gene>
    <name evidence="3" type="ORF">Asera_39580</name>
</gene>
<dbReference type="Pfam" id="PF13607">
    <property type="entry name" value="Succ_CoA_lig"/>
    <property type="match status" value="1"/>
</dbReference>
<feature type="region of interest" description="Disordered" evidence="1">
    <location>
        <begin position="614"/>
        <end position="633"/>
    </location>
</feature>
<dbReference type="Pfam" id="PF00583">
    <property type="entry name" value="Acetyltransf_1"/>
    <property type="match status" value="1"/>
</dbReference>
<dbReference type="GO" id="GO:0016747">
    <property type="term" value="F:acyltransferase activity, transferring groups other than amino-acyl groups"/>
    <property type="evidence" value="ECO:0007669"/>
    <property type="project" value="InterPro"/>
</dbReference>
<dbReference type="AlphaFoldDB" id="A0A810L2T5"/>
<protein>
    <submittedName>
        <fullName evidence="3">GNAT family N-acetyltransferase</fullName>
    </submittedName>
</protein>
<dbReference type="Proteomes" id="UP000680750">
    <property type="component" value="Chromosome"/>
</dbReference>
<dbReference type="InterPro" id="IPR013815">
    <property type="entry name" value="ATP_grasp_subdomain_1"/>
</dbReference>
<dbReference type="OrthoDB" id="190266at2"/>
<dbReference type="InterPro" id="IPR016102">
    <property type="entry name" value="Succinyl-CoA_synth-like"/>
</dbReference>
<evidence type="ECO:0000259" key="2">
    <source>
        <dbReference type="PROSITE" id="PS51186"/>
    </source>
</evidence>
<dbReference type="GO" id="GO:0005524">
    <property type="term" value="F:ATP binding"/>
    <property type="evidence" value="ECO:0007669"/>
    <property type="project" value="InterPro"/>
</dbReference>
<dbReference type="InterPro" id="IPR003781">
    <property type="entry name" value="CoA-bd"/>
</dbReference>
<dbReference type="Pfam" id="PF13380">
    <property type="entry name" value="CoA_binding_2"/>
    <property type="match status" value="1"/>
</dbReference>
<name>A0A810L2T5_9ACTN</name>
<dbReference type="CDD" id="cd04301">
    <property type="entry name" value="NAT_SF"/>
    <property type="match status" value="1"/>
</dbReference>
<dbReference type="Gene3D" id="3.30.1490.20">
    <property type="entry name" value="ATP-grasp fold, A domain"/>
    <property type="match status" value="1"/>
</dbReference>
<dbReference type="InterPro" id="IPR036291">
    <property type="entry name" value="NAD(P)-bd_dom_sf"/>
</dbReference>
<feature type="region of interest" description="Disordered" evidence="1">
    <location>
        <begin position="1"/>
        <end position="27"/>
    </location>
</feature>
<dbReference type="InterPro" id="IPR032875">
    <property type="entry name" value="Succ_CoA_lig_flav_dom"/>
</dbReference>
<evidence type="ECO:0000313" key="4">
    <source>
        <dbReference type="Proteomes" id="UP000680750"/>
    </source>
</evidence>
<sequence>MVADDHPAHRPADDHPVDRPADETADGYPADRAADVVLADGGTVHLRPIRPEDAPRIVAMHSRFSERTRYLRYFSPYPRIPERDLRRFTTVDHHDREAFVAELGGELIAVGRYERIDADEAEVAFVVEDAHQGRGLGSVLLEHLTAAAGQEHIARFVAEVLPENGTMLRVFSDAGYTVDRSYADGVVHLTFEVAPTERSVEVARDREQRTEAAAIRRLLTPRSVAVVGASTRPGTIGHTLLRNLTAGSYTGTIVPIHPTAKTVRGLRAYPSVAAAPEPIDLALVAVPAEAVGAVVADCAHAGVYALVIVSAGFGEQGAEGLARQREVVTAARANGMRIVGPNCLGIANTDPDLRLNATLAPALPDRGRAGFFCQSGALGVALLAEAHRRRLGLSSFVSAGNRADVSGNDLLQYWLDDPGTDLVLLYLETFGNPRKFARLARRLARRKPVVAVAGRSRPPALAGVGPAPDERSVEALFARSGVIRVDTVPELFDVGLLLAHQPLPGGRRVGVVGNSTALGVLAVEALTAADLTVPAGYPVDVGPSATANQFATALRRAVADETIDALVAVFVPPLAVPSAAYAEVLVAETAGGSKPVVATFVAGDVAATAGRATAGEPAQAKLVRPGPDGGPGPGTVPAYDSVEEAVRALARVARYAQWRRQPAGRVPVLPDTDPAAARRLIATALAEYPAGVALPDDAAAPILARYGIAVEPSIRATDGAGAIAAADRLGYPVALKVAEGPLRHRLDLGGVRLELSDAGDVRRAYADMATRFGTGIAVMVQRMRPPGVACVVDLVEDPAFGPVVGFGLAGVATDLFGDHAWRAAPLSSSDAEALVRAPLAAPLLFGRPVSPDDPLPARGTDADLGALTDLLVRLGLLADEQPEVRAVQLNPVLAGADGVATLHATVHVGPPGSRPDTGPRRLR</sequence>
<dbReference type="SUPFAM" id="SSF55729">
    <property type="entry name" value="Acyl-CoA N-acyltransferases (Nat)"/>
    <property type="match status" value="1"/>
</dbReference>
<dbReference type="PANTHER" id="PTHR42793:SF1">
    <property type="entry name" value="PEPTIDYL-LYSINE N-ACETYLTRANSFERASE PATZ"/>
    <property type="match status" value="1"/>
</dbReference>
<dbReference type="Gene3D" id="3.30.470.20">
    <property type="entry name" value="ATP-grasp fold, B domain"/>
    <property type="match status" value="1"/>
</dbReference>
<evidence type="ECO:0000256" key="1">
    <source>
        <dbReference type="SAM" id="MobiDB-lite"/>
    </source>
</evidence>
<dbReference type="EMBL" id="AP023354">
    <property type="protein sequence ID" value="BCJ29850.1"/>
    <property type="molecule type" value="Genomic_DNA"/>
</dbReference>
<organism evidence="3 4">
    <name type="scientific">Actinocatenispora sera</name>
    <dbReference type="NCBI Taxonomy" id="390989"/>
    <lineage>
        <taxon>Bacteria</taxon>
        <taxon>Bacillati</taxon>
        <taxon>Actinomycetota</taxon>
        <taxon>Actinomycetes</taxon>
        <taxon>Micromonosporales</taxon>
        <taxon>Micromonosporaceae</taxon>
        <taxon>Actinocatenispora</taxon>
    </lineage>
</organism>
<accession>A0A810L2T5</accession>
<dbReference type="Gene3D" id="3.40.50.261">
    <property type="entry name" value="Succinyl-CoA synthetase domains"/>
    <property type="match status" value="2"/>
</dbReference>
<dbReference type="PANTHER" id="PTHR42793">
    <property type="entry name" value="COA BINDING DOMAIN CONTAINING PROTEIN"/>
    <property type="match status" value="1"/>
</dbReference>
<proteinExistence type="predicted"/>
<dbReference type="InterPro" id="IPR000182">
    <property type="entry name" value="GNAT_dom"/>
</dbReference>
<dbReference type="SUPFAM" id="SSF56059">
    <property type="entry name" value="Glutathione synthetase ATP-binding domain-like"/>
    <property type="match status" value="1"/>
</dbReference>
<dbReference type="Gene3D" id="3.40.50.720">
    <property type="entry name" value="NAD(P)-binding Rossmann-like Domain"/>
    <property type="match status" value="1"/>
</dbReference>
<dbReference type="Pfam" id="PF13549">
    <property type="entry name" value="ATP-grasp_5"/>
    <property type="match status" value="1"/>
</dbReference>
<feature type="domain" description="N-acetyltransferase" evidence="2">
    <location>
        <begin position="44"/>
        <end position="198"/>
    </location>
</feature>
<dbReference type="SMART" id="SM00881">
    <property type="entry name" value="CoA_binding"/>
    <property type="match status" value="1"/>
</dbReference>
<dbReference type="InterPro" id="IPR016181">
    <property type="entry name" value="Acyl_CoA_acyltransferase"/>
</dbReference>
<dbReference type="SUPFAM" id="SSF52210">
    <property type="entry name" value="Succinyl-CoA synthetase domains"/>
    <property type="match status" value="2"/>
</dbReference>
<dbReference type="PROSITE" id="PS51186">
    <property type="entry name" value="GNAT"/>
    <property type="match status" value="1"/>
</dbReference>
<evidence type="ECO:0000313" key="3">
    <source>
        <dbReference type="EMBL" id="BCJ29850.1"/>
    </source>
</evidence>
<keyword evidence="4" id="KW-1185">Reference proteome</keyword>
<dbReference type="RefSeq" id="WP_084130949.1">
    <property type="nucleotide sequence ID" value="NZ_AP023354.1"/>
</dbReference>
<dbReference type="KEGG" id="aser:Asera_39580"/>
<feature type="compositionally biased region" description="Basic and acidic residues" evidence="1">
    <location>
        <begin position="1"/>
        <end position="22"/>
    </location>
</feature>
<reference evidence="3" key="1">
    <citation type="submission" date="2020-08" db="EMBL/GenBank/DDBJ databases">
        <title>Whole genome shotgun sequence of Actinocatenispora sera NBRC 101916.</title>
        <authorList>
            <person name="Komaki H."/>
            <person name="Tamura T."/>
        </authorList>
    </citation>
    <scope>NUCLEOTIDE SEQUENCE</scope>
    <source>
        <strain evidence="3">NBRC 101916</strain>
    </source>
</reference>
<dbReference type="Gene3D" id="3.40.630.30">
    <property type="match status" value="1"/>
</dbReference>